<accession>A0A6A0A2F7</accession>
<evidence type="ECO:0000256" key="1">
    <source>
        <dbReference type="SAM" id="SignalP"/>
    </source>
</evidence>
<evidence type="ECO:0000313" key="2">
    <source>
        <dbReference type="EMBL" id="GFH27059.1"/>
    </source>
</evidence>
<sequence length="79" mass="7824">MGCLASAHGAVSVLWGVCGGRGSALGCGAATCVGCTAVRWGAGQQGVRARAAGGRVVSRSGWGRELLVSRLHGLACKDI</sequence>
<dbReference type="Proteomes" id="UP000485058">
    <property type="component" value="Unassembled WGS sequence"/>
</dbReference>
<evidence type="ECO:0000313" key="3">
    <source>
        <dbReference type="Proteomes" id="UP000485058"/>
    </source>
</evidence>
<name>A0A6A0A2F7_HAELA</name>
<keyword evidence="3" id="KW-1185">Reference proteome</keyword>
<comment type="caution">
    <text evidence="2">The sequence shown here is derived from an EMBL/GenBank/DDBJ whole genome shotgun (WGS) entry which is preliminary data.</text>
</comment>
<evidence type="ECO:0008006" key="4">
    <source>
        <dbReference type="Google" id="ProtNLM"/>
    </source>
</evidence>
<organism evidence="2 3">
    <name type="scientific">Haematococcus lacustris</name>
    <name type="common">Green alga</name>
    <name type="synonym">Haematococcus pluvialis</name>
    <dbReference type="NCBI Taxonomy" id="44745"/>
    <lineage>
        <taxon>Eukaryota</taxon>
        <taxon>Viridiplantae</taxon>
        <taxon>Chlorophyta</taxon>
        <taxon>core chlorophytes</taxon>
        <taxon>Chlorophyceae</taxon>
        <taxon>CS clade</taxon>
        <taxon>Chlamydomonadales</taxon>
        <taxon>Haematococcaceae</taxon>
        <taxon>Haematococcus</taxon>
    </lineage>
</organism>
<keyword evidence="1" id="KW-0732">Signal</keyword>
<protein>
    <recommendedName>
        <fullName evidence="4">Secreted protein</fullName>
    </recommendedName>
</protein>
<proteinExistence type="predicted"/>
<dbReference type="EMBL" id="BLLF01003335">
    <property type="protein sequence ID" value="GFH27059.1"/>
    <property type="molecule type" value="Genomic_DNA"/>
</dbReference>
<feature type="signal peptide" evidence="1">
    <location>
        <begin position="1"/>
        <end position="22"/>
    </location>
</feature>
<reference evidence="2 3" key="1">
    <citation type="submission" date="2020-02" db="EMBL/GenBank/DDBJ databases">
        <title>Draft genome sequence of Haematococcus lacustris strain NIES-144.</title>
        <authorList>
            <person name="Morimoto D."/>
            <person name="Nakagawa S."/>
            <person name="Yoshida T."/>
            <person name="Sawayama S."/>
        </authorList>
    </citation>
    <scope>NUCLEOTIDE SEQUENCE [LARGE SCALE GENOMIC DNA]</scope>
    <source>
        <strain evidence="2 3">NIES-144</strain>
    </source>
</reference>
<dbReference type="AlphaFoldDB" id="A0A6A0A2F7"/>
<gene>
    <name evidence="2" type="ORF">HaLaN_25317</name>
</gene>
<feature type="chain" id="PRO_5025362258" description="Secreted protein" evidence="1">
    <location>
        <begin position="23"/>
        <end position="79"/>
    </location>
</feature>